<protein>
    <submittedName>
        <fullName evidence="2">Uncharacterized protein</fullName>
    </submittedName>
</protein>
<dbReference type="EMBL" id="JABWRS010000015">
    <property type="protein sequence ID" value="MBC3477611.1"/>
    <property type="molecule type" value="Genomic_DNA"/>
</dbReference>
<sequence>MKKTSLSLFATASLIFAGGVQAGPPVEVTFKNLGTQPAVLKLVTSNESSTYQIANPKPDQTVEPGSATYMRVQRIISPDVNAAMVRYTIGSKACAFGTTYQLRTLPGGIQKPEWTKAATPSGGATCQATIIRTAADYSWVVEFTMK</sequence>
<evidence type="ECO:0000313" key="3">
    <source>
        <dbReference type="Proteomes" id="UP000628086"/>
    </source>
</evidence>
<keyword evidence="3" id="KW-1185">Reference proteome</keyword>
<name>A0ABR6VAT3_9PSED</name>
<feature type="signal peptide" evidence="1">
    <location>
        <begin position="1"/>
        <end position="22"/>
    </location>
</feature>
<gene>
    <name evidence="2" type="ORF">HU747_18660</name>
</gene>
<evidence type="ECO:0000313" key="2">
    <source>
        <dbReference type="EMBL" id="MBC3477611.1"/>
    </source>
</evidence>
<evidence type="ECO:0000256" key="1">
    <source>
        <dbReference type="SAM" id="SignalP"/>
    </source>
</evidence>
<dbReference type="RefSeq" id="WP_027908069.1">
    <property type="nucleotide sequence ID" value="NZ_JABWRR010000022.1"/>
</dbReference>
<feature type="chain" id="PRO_5045910922" evidence="1">
    <location>
        <begin position="23"/>
        <end position="146"/>
    </location>
</feature>
<reference evidence="2 3" key="1">
    <citation type="journal article" date="2020" name="Microorganisms">
        <title>Reliable Identification of Environmental Pseudomonas Isolates Using the rpoD Gene.</title>
        <authorList>
            <consortium name="The Broad Institute Genome Sequencing Platform"/>
            <person name="Girard L."/>
            <person name="Lood C."/>
            <person name="Rokni-Zadeh H."/>
            <person name="van Noort V."/>
            <person name="Lavigne R."/>
            <person name="De Mot R."/>
        </authorList>
    </citation>
    <scope>NUCLEOTIDE SEQUENCE [LARGE SCALE GENOMIC DNA]</scope>
    <source>
        <strain evidence="2 3">RW7P2</strain>
    </source>
</reference>
<comment type="caution">
    <text evidence="2">The sequence shown here is derived from an EMBL/GenBank/DDBJ whole genome shotgun (WGS) entry which is preliminary data.</text>
</comment>
<proteinExistence type="predicted"/>
<keyword evidence="1" id="KW-0732">Signal</keyword>
<organism evidence="2 3">
    <name type="scientific">Pseudomonas taiwanensis</name>
    <dbReference type="NCBI Taxonomy" id="470150"/>
    <lineage>
        <taxon>Bacteria</taxon>
        <taxon>Pseudomonadati</taxon>
        <taxon>Pseudomonadota</taxon>
        <taxon>Gammaproteobacteria</taxon>
        <taxon>Pseudomonadales</taxon>
        <taxon>Pseudomonadaceae</taxon>
        <taxon>Pseudomonas</taxon>
    </lineage>
</organism>
<accession>A0ABR6VAT3</accession>
<dbReference type="Proteomes" id="UP000628086">
    <property type="component" value="Unassembled WGS sequence"/>
</dbReference>